<dbReference type="InterPro" id="IPR003509">
    <property type="entry name" value="UPF0102_YraN-like"/>
</dbReference>
<keyword evidence="5" id="KW-1185">Reference proteome</keyword>
<dbReference type="NCBIfam" id="NF009150">
    <property type="entry name" value="PRK12497.1-3"/>
    <property type="match status" value="1"/>
</dbReference>
<proteinExistence type="inferred from homology"/>
<dbReference type="RefSeq" id="WP_238465695.1">
    <property type="nucleotide sequence ID" value="NZ_JAKLJA010000019.1"/>
</dbReference>
<dbReference type="NCBIfam" id="TIGR00252">
    <property type="entry name" value="YraN family protein"/>
    <property type="match status" value="1"/>
</dbReference>
<evidence type="ECO:0000313" key="4">
    <source>
        <dbReference type="EMBL" id="MCG5075846.1"/>
    </source>
</evidence>
<dbReference type="InterPro" id="IPR011335">
    <property type="entry name" value="Restrct_endonuc-II-like"/>
</dbReference>
<dbReference type="EMBL" id="JAKLJA010000019">
    <property type="protein sequence ID" value="MCG5075846.1"/>
    <property type="molecule type" value="Genomic_DNA"/>
</dbReference>
<dbReference type="InterPro" id="IPR011856">
    <property type="entry name" value="tRNA_endonuc-like_dom_sf"/>
</dbReference>
<organism evidence="4 5">
    <name type="scientific">Paraburkholderia tagetis</name>
    <dbReference type="NCBI Taxonomy" id="2913261"/>
    <lineage>
        <taxon>Bacteria</taxon>
        <taxon>Pseudomonadati</taxon>
        <taxon>Pseudomonadota</taxon>
        <taxon>Betaproteobacteria</taxon>
        <taxon>Burkholderiales</taxon>
        <taxon>Burkholderiaceae</taxon>
        <taxon>Paraburkholderia</taxon>
    </lineage>
</organism>
<dbReference type="PANTHER" id="PTHR34039:SF1">
    <property type="entry name" value="UPF0102 PROTEIN YRAN"/>
    <property type="match status" value="1"/>
</dbReference>
<feature type="region of interest" description="Disordered" evidence="3">
    <location>
        <begin position="1"/>
        <end position="69"/>
    </location>
</feature>
<reference evidence="4" key="1">
    <citation type="submission" date="2022-01" db="EMBL/GenBank/DDBJ databases">
        <title>Genome sequence and assembly of Parabukholderia sp. RG36.</title>
        <authorList>
            <person name="Chhetri G."/>
        </authorList>
    </citation>
    <scope>NUCLEOTIDE SEQUENCE</scope>
    <source>
        <strain evidence="4">RG36</strain>
    </source>
</reference>
<feature type="compositionally biased region" description="Basic and acidic residues" evidence="3">
    <location>
        <begin position="1"/>
        <end position="12"/>
    </location>
</feature>
<dbReference type="Proteomes" id="UP001139308">
    <property type="component" value="Unassembled WGS sequence"/>
</dbReference>
<evidence type="ECO:0000256" key="1">
    <source>
        <dbReference type="ARBA" id="ARBA00006738"/>
    </source>
</evidence>
<sequence length="190" mass="21079">MTRNARTQEKRPTLCHAGEGAAAQSANRRESGAPVSRTGADTGGSSRSRRDNFSTQGRSNAAGRAAERREAGARFESHALVFLQRQRLVLVARNVHCRAGEIDLVMRDRDGTLVFVEVRARTRHGYGGAAASVGWYKQQRILRAARYYLTGLAMRADARETLPPACRFDVVTFDGGRLTWLRDAFREDGR</sequence>
<dbReference type="Pfam" id="PF02021">
    <property type="entry name" value="UPF0102"/>
    <property type="match status" value="1"/>
</dbReference>
<evidence type="ECO:0000256" key="2">
    <source>
        <dbReference type="HAMAP-Rule" id="MF_00048"/>
    </source>
</evidence>
<protein>
    <recommendedName>
        <fullName evidence="2">UPF0102 protein L5014_21140</fullName>
    </recommendedName>
</protein>
<dbReference type="SUPFAM" id="SSF52980">
    <property type="entry name" value="Restriction endonuclease-like"/>
    <property type="match status" value="1"/>
</dbReference>
<name>A0A9X1RTJ7_9BURK</name>
<dbReference type="HAMAP" id="MF_00048">
    <property type="entry name" value="UPF0102"/>
    <property type="match status" value="1"/>
</dbReference>
<dbReference type="AlphaFoldDB" id="A0A9X1RTJ7"/>
<dbReference type="PANTHER" id="PTHR34039">
    <property type="entry name" value="UPF0102 PROTEIN YRAN"/>
    <property type="match status" value="1"/>
</dbReference>
<dbReference type="GO" id="GO:0003676">
    <property type="term" value="F:nucleic acid binding"/>
    <property type="evidence" value="ECO:0007669"/>
    <property type="project" value="InterPro"/>
</dbReference>
<gene>
    <name evidence="4" type="ORF">L5014_21140</name>
</gene>
<evidence type="ECO:0000256" key="3">
    <source>
        <dbReference type="SAM" id="MobiDB-lite"/>
    </source>
</evidence>
<comment type="caution">
    <text evidence="4">The sequence shown here is derived from an EMBL/GenBank/DDBJ whole genome shotgun (WGS) entry which is preliminary data.</text>
</comment>
<comment type="similarity">
    <text evidence="1 2">Belongs to the UPF0102 family.</text>
</comment>
<accession>A0A9X1RTJ7</accession>
<dbReference type="Gene3D" id="3.40.1350.10">
    <property type="match status" value="1"/>
</dbReference>
<evidence type="ECO:0000313" key="5">
    <source>
        <dbReference type="Proteomes" id="UP001139308"/>
    </source>
</evidence>